<accession>A0A507ZGZ0</accession>
<keyword evidence="3" id="KW-1185">Reference proteome</keyword>
<dbReference type="EMBL" id="VIAR01000012">
    <property type="protein sequence ID" value="TQD35384.1"/>
    <property type="molecule type" value="Genomic_DNA"/>
</dbReference>
<dbReference type="Gene3D" id="3.50.50.60">
    <property type="entry name" value="FAD/NAD(P)-binding domain"/>
    <property type="match status" value="1"/>
</dbReference>
<comment type="caution">
    <text evidence="2">The sequence shown here is derived from an EMBL/GenBank/DDBJ whole genome shotgun (WGS) entry which is preliminary data.</text>
</comment>
<organism evidence="2 3">
    <name type="scientific">Haloflavibacter putidus</name>
    <dbReference type="NCBI Taxonomy" id="2576776"/>
    <lineage>
        <taxon>Bacteria</taxon>
        <taxon>Pseudomonadati</taxon>
        <taxon>Bacteroidota</taxon>
        <taxon>Flavobacteriia</taxon>
        <taxon>Flavobacteriales</taxon>
        <taxon>Flavobacteriaceae</taxon>
        <taxon>Haloflavibacter</taxon>
    </lineage>
</organism>
<dbReference type="NCBIfam" id="NF040505">
    <property type="entry name" value="ArsO_flavin_mono"/>
    <property type="match status" value="1"/>
</dbReference>
<dbReference type="PANTHER" id="PTHR43539">
    <property type="entry name" value="FLAVIN-BINDING MONOOXYGENASE-LIKE PROTEIN (AFU_ORTHOLOGUE AFUA_4G09220)"/>
    <property type="match status" value="1"/>
</dbReference>
<dbReference type="RefSeq" id="WP_141422358.1">
    <property type="nucleotide sequence ID" value="NZ_VIAR01000012.1"/>
</dbReference>
<dbReference type="PRINTS" id="PR00368">
    <property type="entry name" value="FADPNR"/>
</dbReference>
<dbReference type="GO" id="GO:0004497">
    <property type="term" value="F:monooxygenase activity"/>
    <property type="evidence" value="ECO:0007669"/>
    <property type="project" value="TreeGrafter"/>
</dbReference>
<dbReference type="AlphaFoldDB" id="A0A507ZGZ0"/>
<dbReference type="OrthoDB" id="9778740at2"/>
<dbReference type="PRINTS" id="PR00469">
    <property type="entry name" value="PNDRDTASEII"/>
</dbReference>
<dbReference type="Pfam" id="PF13738">
    <property type="entry name" value="Pyr_redox_3"/>
    <property type="match status" value="1"/>
</dbReference>
<dbReference type="SUPFAM" id="SSF51905">
    <property type="entry name" value="FAD/NAD(P)-binding domain"/>
    <property type="match status" value="2"/>
</dbReference>
<dbReference type="GO" id="GO:0050660">
    <property type="term" value="F:flavin adenine dinucleotide binding"/>
    <property type="evidence" value="ECO:0007669"/>
    <property type="project" value="TreeGrafter"/>
</dbReference>
<dbReference type="Proteomes" id="UP000317169">
    <property type="component" value="Unassembled WGS sequence"/>
</dbReference>
<evidence type="ECO:0000256" key="1">
    <source>
        <dbReference type="ARBA" id="ARBA00023002"/>
    </source>
</evidence>
<protein>
    <submittedName>
        <fullName evidence="2">Pyridine nucleotide-disulfide oxidoreductase</fullName>
    </submittedName>
</protein>
<keyword evidence="1" id="KW-0560">Oxidoreductase</keyword>
<evidence type="ECO:0000313" key="2">
    <source>
        <dbReference type="EMBL" id="TQD35384.1"/>
    </source>
</evidence>
<dbReference type="PANTHER" id="PTHR43539:SF78">
    <property type="entry name" value="FLAVIN-CONTAINING MONOOXYGENASE"/>
    <property type="match status" value="1"/>
</dbReference>
<evidence type="ECO:0000313" key="3">
    <source>
        <dbReference type="Proteomes" id="UP000317169"/>
    </source>
</evidence>
<reference evidence="2 3" key="1">
    <citation type="submission" date="2019-06" db="EMBL/GenBank/DDBJ databases">
        <title>Flavibacter putida gen. nov., sp. nov., a novel marine bacterium of the family Flavobacteriaceae isolated from coastal seawater.</title>
        <authorList>
            <person name="Feng X."/>
        </authorList>
    </citation>
    <scope>NUCLEOTIDE SEQUENCE [LARGE SCALE GENOMIC DNA]</scope>
    <source>
        <strain evidence="2 3">PLHSN227</strain>
    </source>
</reference>
<name>A0A507ZGZ0_9FLAO</name>
<dbReference type="InterPro" id="IPR050982">
    <property type="entry name" value="Auxin_biosynth/cation_transpt"/>
</dbReference>
<proteinExistence type="predicted"/>
<gene>
    <name evidence="2" type="ORF">FKR84_10965</name>
</gene>
<sequence>MHIYDVLVIGSGQAGLSVGYFLKRTALDWLILDENSKPGGAWLQTWDNLKLFSPTDYNSLSGWPMPETEEEYPTKNEFIAYLKAYENRYKFPIKRPVKVLEVEKENDLFKITTNGKTYFSKNLVSATGTANNPFTPNYPNQDLFKGRQLHSVNYRNSKKFSNQKVLVVGGGNSGAQILAEISKVANPTWVTKKEPVFLPDEIDGRYLFKEANEIYRGKKSKQISLDNIVMVESVKKARDRGDLKSVRPFISFYEKGVVWPDGTPENFDAVIWCTGFKPNSKHLKNFNLLQNGKIKTKKTRSLLEPNLWLVGYGNWTGFASATIYGVGKTARETVKEIKQEFGV</sequence>
<dbReference type="InterPro" id="IPR036188">
    <property type="entry name" value="FAD/NAD-bd_sf"/>
</dbReference>